<comment type="similarity">
    <text evidence="1 4">Belongs to the prolyl-tRNA editing family. YbaK/EbsC subfamily.</text>
</comment>
<name>A0ABN2VSD1_9ACTN</name>
<dbReference type="PANTHER" id="PTHR30411">
    <property type="entry name" value="CYTOPLASMIC PROTEIN"/>
    <property type="match status" value="1"/>
</dbReference>
<dbReference type="InterPro" id="IPR036754">
    <property type="entry name" value="YbaK/aa-tRNA-synt-asso_dom_sf"/>
</dbReference>
<keyword evidence="3 4" id="KW-0456">Lyase</keyword>
<accession>A0ABN2VSD1</accession>
<keyword evidence="2 4" id="KW-0648">Protein biosynthesis</keyword>
<dbReference type="EC" id="4.2.-.-" evidence="4"/>
<proteinExistence type="inferred from homology"/>
<sequence length="164" mass="16907">MARRPGRKATAALQVLAAAGVEAHIHTFEHDPRAASFGAEAADALGLDPRRVLKTLVVTTGAGDLAAAVVPVSATLDLKATATALGLKRVALAEPRRAERVTGSRVGAISPIGVRGVRRVLLDGSALAHGSVLVSAGRRGLEVELDPHDLVRVCDALVVPIARE</sequence>
<keyword evidence="7" id="KW-1185">Reference proteome</keyword>
<evidence type="ECO:0000256" key="3">
    <source>
        <dbReference type="ARBA" id="ARBA00023239"/>
    </source>
</evidence>
<dbReference type="InterPro" id="IPR007214">
    <property type="entry name" value="YbaK/aa-tRNA-synth-assoc-dom"/>
</dbReference>
<dbReference type="Gene3D" id="3.90.960.10">
    <property type="entry name" value="YbaK/aminoacyl-tRNA synthetase-associated domain"/>
    <property type="match status" value="1"/>
</dbReference>
<dbReference type="SUPFAM" id="SSF55826">
    <property type="entry name" value="YbaK/ProRS associated domain"/>
    <property type="match status" value="1"/>
</dbReference>
<evidence type="ECO:0000313" key="6">
    <source>
        <dbReference type="EMBL" id="GAA2070497.1"/>
    </source>
</evidence>
<evidence type="ECO:0000313" key="7">
    <source>
        <dbReference type="Proteomes" id="UP001501480"/>
    </source>
</evidence>
<dbReference type="PIRSF" id="PIRSF006181">
    <property type="entry name" value="EbsC_YbaK"/>
    <property type="match status" value="1"/>
</dbReference>
<dbReference type="Pfam" id="PF04073">
    <property type="entry name" value="tRNA_edit"/>
    <property type="match status" value="1"/>
</dbReference>
<feature type="domain" description="YbaK/aminoacyl-tRNA synthetase-associated" evidence="5">
    <location>
        <begin position="37"/>
        <end position="152"/>
    </location>
</feature>
<organism evidence="6 7">
    <name type="scientific">Aeromicrobium halocynthiae</name>
    <dbReference type="NCBI Taxonomy" id="560557"/>
    <lineage>
        <taxon>Bacteria</taxon>
        <taxon>Bacillati</taxon>
        <taxon>Actinomycetota</taxon>
        <taxon>Actinomycetes</taxon>
        <taxon>Propionibacteriales</taxon>
        <taxon>Nocardioidaceae</taxon>
        <taxon>Aeromicrobium</taxon>
    </lineage>
</organism>
<dbReference type="CDD" id="cd00002">
    <property type="entry name" value="YbaK_deacylase"/>
    <property type="match status" value="1"/>
</dbReference>
<dbReference type="InterPro" id="IPR004369">
    <property type="entry name" value="Prolyl-tRNA_editing_YbaK/EbsC"/>
</dbReference>
<dbReference type="RefSeq" id="WP_344323793.1">
    <property type="nucleotide sequence ID" value="NZ_BAAAPY010000001.1"/>
</dbReference>
<evidence type="ECO:0000256" key="1">
    <source>
        <dbReference type="ARBA" id="ARBA00009798"/>
    </source>
</evidence>
<dbReference type="EMBL" id="BAAAPY010000001">
    <property type="protein sequence ID" value="GAA2070497.1"/>
    <property type="molecule type" value="Genomic_DNA"/>
</dbReference>
<evidence type="ECO:0000256" key="4">
    <source>
        <dbReference type="PIRNR" id="PIRNR006181"/>
    </source>
</evidence>
<evidence type="ECO:0000256" key="2">
    <source>
        <dbReference type="ARBA" id="ARBA00022917"/>
    </source>
</evidence>
<evidence type="ECO:0000259" key="5">
    <source>
        <dbReference type="Pfam" id="PF04073"/>
    </source>
</evidence>
<gene>
    <name evidence="6" type="primary">ybaK</name>
    <name evidence="6" type="ORF">GCM10009821_04560</name>
</gene>
<comment type="caution">
    <text evidence="6">The sequence shown here is derived from an EMBL/GenBank/DDBJ whole genome shotgun (WGS) entry which is preliminary data.</text>
</comment>
<reference evidence="6 7" key="1">
    <citation type="journal article" date="2019" name="Int. J. Syst. Evol. Microbiol.">
        <title>The Global Catalogue of Microorganisms (GCM) 10K type strain sequencing project: providing services to taxonomists for standard genome sequencing and annotation.</title>
        <authorList>
            <consortium name="The Broad Institute Genomics Platform"/>
            <consortium name="The Broad Institute Genome Sequencing Center for Infectious Disease"/>
            <person name="Wu L."/>
            <person name="Ma J."/>
        </authorList>
    </citation>
    <scope>NUCLEOTIDE SEQUENCE [LARGE SCALE GENOMIC DNA]</scope>
    <source>
        <strain evidence="6 7">JCM 15749</strain>
    </source>
</reference>
<dbReference type="Proteomes" id="UP001501480">
    <property type="component" value="Unassembled WGS sequence"/>
</dbReference>
<protein>
    <recommendedName>
        <fullName evidence="4">Cys-tRNA(Pro)/Cys-tRNA(Cys) deacylase</fullName>
        <ecNumber evidence="4">4.2.-.-</ecNumber>
    </recommendedName>
</protein>
<dbReference type="PANTHER" id="PTHR30411:SF0">
    <property type="entry name" value="CYS-TRNA(PRO)_CYS-TRNA(CYS) DEACYLASE YBAK"/>
    <property type="match status" value="1"/>
</dbReference>